<comment type="caution">
    <text evidence="4">The sequence shown here is derived from an EMBL/GenBank/DDBJ whole genome shotgun (WGS) entry which is preliminary data.</text>
</comment>
<dbReference type="SUPFAM" id="SSF50630">
    <property type="entry name" value="Acid proteases"/>
    <property type="match status" value="1"/>
</dbReference>
<feature type="domain" description="Peptidase A2" evidence="3">
    <location>
        <begin position="65"/>
        <end position="102"/>
    </location>
</feature>
<dbReference type="Gene3D" id="2.40.70.10">
    <property type="entry name" value="Acid Proteases"/>
    <property type="match status" value="1"/>
</dbReference>
<protein>
    <submittedName>
        <fullName evidence="4">Aspartyl protease</fullName>
    </submittedName>
</protein>
<keyword evidence="4" id="KW-0645">Protease</keyword>
<keyword evidence="1" id="KW-0378">Hydrolase</keyword>
<feature type="signal peptide" evidence="2">
    <location>
        <begin position="1"/>
        <end position="29"/>
    </location>
</feature>
<evidence type="ECO:0000313" key="5">
    <source>
        <dbReference type="Proteomes" id="UP000267187"/>
    </source>
</evidence>
<dbReference type="OrthoDB" id="185963at2"/>
<dbReference type="GO" id="GO:0006508">
    <property type="term" value="P:proteolysis"/>
    <property type="evidence" value="ECO:0007669"/>
    <property type="project" value="UniProtKB-KW"/>
</dbReference>
<reference evidence="4 5" key="1">
    <citation type="submission" date="2018-10" db="EMBL/GenBank/DDBJ databases">
        <title>Genomic Encyclopedia of Type Strains, Phase IV (KMG-IV): sequencing the most valuable type-strain genomes for metagenomic binning, comparative biology and taxonomic classification.</title>
        <authorList>
            <person name="Goeker M."/>
        </authorList>
    </citation>
    <scope>NUCLEOTIDE SEQUENCE [LARGE SCALE GENOMIC DNA]</scope>
    <source>
        <strain evidence="4 5">DSM 25080</strain>
    </source>
</reference>
<dbReference type="RefSeq" id="WP_121877251.1">
    <property type="nucleotide sequence ID" value="NZ_REFJ01000004.1"/>
</dbReference>
<evidence type="ECO:0000256" key="2">
    <source>
        <dbReference type="SAM" id="SignalP"/>
    </source>
</evidence>
<evidence type="ECO:0000313" key="4">
    <source>
        <dbReference type="EMBL" id="RMA79496.1"/>
    </source>
</evidence>
<sequence length="177" mass="19481">MNQTSIAYRFLSTLALVSALLLPAKALHAEDLHALLSDRGYVAIELTENRFGHFVAHGQLNSNPVDILVDSGATTTVVDRSFVERINAATRESTIRAVGLGGSQGYLEIVDFNSFSLGDQFLDANDMKVMNLEHINRVYRSNEVRSLSAIIGSDYLKAHNAIIDYDNNLLWLQPSAS</sequence>
<keyword evidence="5" id="KW-1185">Reference proteome</keyword>
<feature type="chain" id="PRO_5018151712" evidence="2">
    <location>
        <begin position="30"/>
        <end position="177"/>
    </location>
</feature>
<dbReference type="PROSITE" id="PS50175">
    <property type="entry name" value="ASP_PROT_RETROV"/>
    <property type="match status" value="1"/>
</dbReference>
<dbReference type="InterPro" id="IPR034122">
    <property type="entry name" value="Retropepsin-like_bacterial"/>
</dbReference>
<evidence type="ECO:0000259" key="3">
    <source>
        <dbReference type="PROSITE" id="PS50175"/>
    </source>
</evidence>
<gene>
    <name evidence="4" type="ORF">DFR27_1937</name>
</gene>
<dbReference type="InterPro" id="IPR001969">
    <property type="entry name" value="Aspartic_peptidase_AS"/>
</dbReference>
<dbReference type="InterPro" id="IPR021109">
    <property type="entry name" value="Peptidase_aspartic_dom_sf"/>
</dbReference>
<proteinExistence type="predicted"/>
<dbReference type="GO" id="GO:0004190">
    <property type="term" value="F:aspartic-type endopeptidase activity"/>
    <property type="evidence" value="ECO:0007669"/>
    <property type="project" value="InterPro"/>
</dbReference>
<dbReference type="Pfam" id="PF13650">
    <property type="entry name" value="Asp_protease_2"/>
    <property type="match status" value="1"/>
</dbReference>
<dbReference type="AlphaFoldDB" id="A0A3M0A4A1"/>
<keyword evidence="2" id="KW-0732">Signal</keyword>
<dbReference type="InterPro" id="IPR001995">
    <property type="entry name" value="Peptidase_A2_cat"/>
</dbReference>
<dbReference type="EMBL" id="REFJ01000004">
    <property type="protein sequence ID" value="RMA79496.1"/>
    <property type="molecule type" value="Genomic_DNA"/>
</dbReference>
<evidence type="ECO:0000256" key="1">
    <source>
        <dbReference type="ARBA" id="ARBA00022801"/>
    </source>
</evidence>
<organism evidence="4 5">
    <name type="scientific">Umboniibacter marinipuniceus</name>
    <dbReference type="NCBI Taxonomy" id="569599"/>
    <lineage>
        <taxon>Bacteria</taxon>
        <taxon>Pseudomonadati</taxon>
        <taxon>Pseudomonadota</taxon>
        <taxon>Gammaproteobacteria</taxon>
        <taxon>Cellvibrionales</taxon>
        <taxon>Cellvibrionaceae</taxon>
        <taxon>Umboniibacter</taxon>
    </lineage>
</organism>
<accession>A0A3M0A4A1</accession>
<name>A0A3M0A4A1_9GAMM</name>
<dbReference type="CDD" id="cd05483">
    <property type="entry name" value="retropepsin_like_bacteria"/>
    <property type="match status" value="1"/>
</dbReference>
<dbReference type="PROSITE" id="PS00141">
    <property type="entry name" value="ASP_PROTEASE"/>
    <property type="match status" value="1"/>
</dbReference>
<dbReference type="Proteomes" id="UP000267187">
    <property type="component" value="Unassembled WGS sequence"/>
</dbReference>